<keyword evidence="1" id="KW-1133">Transmembrane helix</keyword>
<protein>
    <submittedName>
        <fullName evidence="2">Phosphate transporter</fullName>
    </submittedName>
</protein>
<name>A0A8H4A955_GIGMA</name>
<dbReference type="AlphaFoldDB" id="A0A8H4A955"/>
<proteinExistence type="predicted"/>
<accession>A0A8H4A955</accession>
<feature type="transmembrane region" description="Helical" evidence="1">
    <location>
        <begin position="82"/>
        <end position="100"/>
    </location>
</feature>
<dbReference type="OrthoDB" id="433512at2759"/>
<evidence type="ECO:0000313" key="2">
    <source>
        <dbReference type="EMBL" id="KAF0465414.1"/>
    </source>
</evidence>
<reference evidence="2 3" key="1">
    <citation type="journal article" date="2019" name="Environ. Microbiol.">
        <title>At the nexus of three kingdoms: the genome of the mycorrhizal fungus Gigaspora margarita provides insights into plant, endobacterial and fungal interactions.</title>
        <authorList>
            <person name="Venice F."/>
            <person name="Ghignone S."/>
            <person name="Salvioli di Fossalunga A."/>
            <person name="Amselem J."/>
            <person name="Novero M."/>
            <person name="Xianan X."/>
            <person name="Sedzielewska Toro K."/>
            <person name="Morin E."/>
            <person name="Lipzen A."/>
            <person name="Grigoriev I.V."/>
            <person name="Henrissat B."/>
            <person name="Martin F.M."/>
            <person name="Bonfante P."/>
        </authorList>
    </citation>
    <scope>NUCLEOTIDE SEQUENCE [LARGE SCALE GENOMIC DNA]</scope>
    <source>
        <strain evidence="2 3">BEG34</strain>
    </source>
</reference>
<keyword evidence="1" id="KW-0812">Transmembrane</keyword>
<organism evidence="2 3">
    <name type="scientific">Gigaspora margarita</name>
    <dbReference type="NCBI Taxonomy" id="4874"/>
    <lineage>
        <taxon>Eukaryota</taxon>
        <taxon>Fungi</taxon>
        <taxon>Fungi incertae sedis</taxon>
        <taxon>Mucoromycota</taxon>
        <taxon>Glomeromycotina</taxon>
        <taxon>Glomeromycetes</taxon>
        <taxon>Diversisporales</taxon>
        <taxon>Gigasporaceae</taxon>
        <taxon>Gigaspora</taxon>
    </lineage>
</organism>
<sequence length="133" mass="15008">MIDFTYDNSYFINLCLKVATQSELLSVNSVLVYWLISWVVEGSYVWCTLLGIGIDDDYPLSAIAVAFHSAITTTYYTSIDYIWSIATGNGTISAFIAIYYRLTVPESQRYTIDIERSINKSATNKSTTDMFTT</sequence>
<feature type="transmembrane region" description="Helical" evidence="1">
    <location>
        <begin position="31"/>
        <end position="51"/>
    </location>
</feature>
<evidence type="ECO:0000313" key="3">
    <source>
        <dbReference type="Proteomes" id="UP000439903"/>
    </source>
</evidence>
<evidence type="ECO:0000256" key="1">
    <source>
        <dbReference type="SAM" id="Phobius"/>
    </source>
</evidence>
<dbReference type="EMBL" id="WTPW01000973">
    <property type="protein sequence ID" value="KAF0465414.1"/>
    <property type="molecule type" value="Genomic_DNA"/>
</dbReference>
<dbReference type="Proteomes" id="UP000439903">
    <property type="component" value="Unassembled WGS sequence"/>
</dbReference>
<keyword evidence="3" id="KW-1185">Reference proteome</keyword>
<comment type="caution">
    <text evidence="2">The sequence shown here is derived from an EMBL/GenBank/DDBJ whole genome shotgun (WGS) entry which is preliminary data.</text>
</comment>
<keyword evidence="1" id="KW-0472">Membrane</keyword>
<gene>
    <name evidence="2" type="ORF">F8M41_026273</name>
</gene>